<evidence type="ECO:0000256" key="7">
    <source>
        <dbReference type="ARBA" id="ARBA00022989"/>
    </source>
</evidence>
<evidence type="ECO:0000256" key="8">
    <source>
        <dbReference type="ARBA" id="ARBA00023136"/>
    </source>
</evidence>
<dbReference type="InterPro" id="IPR045584">
    <property type="entry name" value="Pilin-like"/>
</dbReference>
<dbReference type="KEGG" id="tee:Tel_14770"/>
<evidence type="ECO:0000256" key="9">
    <source>
        <dbReference type="RuleBase" id="RU368030"/>
    </source>
</evidence>
<proteinExistence type="inferred from homology"/>
<dbReference type="NCBIfam" id="TIGR02532">
    <property type="entry name" value="IV_pilin_GFxxxE"/>
    <property type="match status" value="1"/>
</dbReference>
<dbReference type="EMBL" id="CP013099">
    <property type="protein sequence ID" value="ALP54305.1"/>
    <property type="molecule type" value="Genomic_DNA"/>
</dbReference>
<dbReference type="GO" id="GO:0015627">
    <property type="term" value="C:type II protein secretion system complex"/>
    <property type="evidence" value="ECO:0007669"/>
    <property type="project" value="UniProtKB-UniRule"/>
</dbReference>
<dbReference type="NCBIfam" id="TIGR01707">
    <property type="entry name" value="gspI"/>
    <property type="match status" value="1"/>
</dbReference>
<comment type="function">
    <text evidence="9">Component of the type II secretion system required for the energy-dependent secretion of extracellular factors such as proteases and toxins from the periplasm.</text>
</comment>
<feature type="domain" description="Type II secretion system protein GspI C-terminal" evidence="10">
    <location>
        <begin position="39"/>
        <end position="117"/>
    </location>
</feature>
<keyword evidence="7" id="KW-1133">Transmembrane helix</keyword>
<dbReference type="AlphaFoldDB" id="A0A0S2TGN3"/>
<dbReference type="Pfam" id="PF02501">
    <property type="entry name" value="T2SSI"/>
    <property type="match status" value="1"/>
</dbReference>
<keyword evidence="5 9" id="KW-0997">Cell inner membrane</keyword>
<dbReference type="PROSITE" id="PS00409">
    <property type="entry name" value="PROKAR_NTER_METHYL"/>
    <property type="match status" value="1"/>
</dbReference>
<dbReference type="PANTHER" id="PTHR38779:SF2">
    <property type="entry name" value="TYPE II SECRETION SYSTEM PROTEIN I-RELATED"/>
    <property type="match status" value="1"/>
</dbReference>
<comment type="similarity">
    <text evidence="2 9">Belongs to the GSP I family.</text>
</comment>
<sequence length="121" mass="13143">MKQRGFTLLEVLIALAILAVALAAAIKGISSHVGNISYLKERSLAHWVGMNALTELRVSGRYPSAGEIKGDESMAGREFSWVIKVTEVEGGDVRRLDVRVVPENDPERPLTSLIAYIGKPA</sequence>
<gene>
    <name evidence="11" type="ORF">Tel_14770</name>
</gene>
<evidence type="ECO:0000256" key="2">
    <source>
        <dbReference type="ARBA" id="ARBA00008358"/>
    </source>
</evidence>
<reference evidence="11" key="1">
    <citation type="submission" date="2015-10" db="EMBL/GenBank/DDBJ databases">
        <title>Description of Candidatus Tenderia electrophaga gen. nov, sp. nov., an Uncultivated Electroautotroph from a Biocathode Enrichment.</title>
        <authorList>
            <person name="Eddie B.J."/>
            <person name="Malanoski A.P."/>
            <person name="Wang Z."/>
            <person name="Hall R.J."/>
            <person name="Oh S.D."/>
            <person name="Heiner C."/>
            <person name="Lin B."/>
            <person name="Strycharz-Glaven S.M."/>
        </authorList>
    </citation>
    <scope>NUCLEOTIDE SEQUENCE [LARGE SCALE GENOMIC DNA]</scope>
    <source>
        <strain evidence="11">NRL1</strain>
    </source>
</reference>
<keyword evidence="6" id="KW-0812">Transmembrane</keyword>
<dbReference type="STRING" id="1748243.Tel_14770"/>
<evidence type="ECO:0000256" key="4">
    <source>
        <dbReference type="ARBA" id="ARBA00022481"/>
    </source>
</evidence>
<dbReference type="GO" id="GO:0015628">
    <property type="term" value="P:protein secretion by the type II secretion system"/>
    <property type="evidence" value="ECO:0007669"/>
    <property type="project" value="UniProtKB-UniRule"/>
</dbReference>
<organism evidence="11 12">
    <name type="scientific">Candidatus Tenderia electrophaga</name>
    <dbReference type="NCBI Taxonomy" id="1748243"/>
    <lineage>
        <taxon>Bacteria</taxon>
        <taxon>Pseudomonadati</taxon>
        <taxon>Pseudomonadota</taxon>
        <taxon>Gammaproteobacteria</taxon>
        <taxon>Candidatus Tenderiales</taxon>
        <taxon>Candidatus Tenderiaceae</taxon>
        <taxon>Candidatus Tenderia</taxon>
    </lineage>
</organism>
<accession>A0A0S2TGN3</accession>
<dbReference type="Gene3D" id="3.30.1300.30">
    <property type="entry name" value="GSPII I/J protein-like"/>
    <property type="match status" value="1"/>
</dbReference>
<evidence type="ECO:0000256" key="3">
    <source>
        <dbReference type="ARBA" id="ARBA00022475"/>
    </source>
</evidence>
<comment type="subunit">
    <text evidence="9">Type II secretion is composed of four main components: the outer membrane complex, the inner membrane complex, the cytoplasmic secretion ATPase and the periplasm-spanning pseudopilus.</text>
</comment>
<keyword evidence="12" id="KW-1185">Reference proteome</keyword>
<dbReference type="Proteomes" id="UP000055136">
    <property type="component" value="Chromosome"/>
</dbReference>
<evidence type="ECO:0000313" key="11">
    <source>
        <dbReference type="EMBL" id="ALP54305.1"/>
    </source>
</evidence>
<evidence type="ECO:0000256" key="1">
    <source>
        <dbReference type="ARBA" id="ARBA00004377"/>
    </source>
</evidence>
<comment type="subcellular location">
    <subcellularLocation>
        <location evidence="1 9">Cell inner membrane</location>
        <topology evidence="1 9">Single-pass membrane protein</topology>
    </subcellularLocation>
</comment>
<dbReference type="InterPro" id="IPR003413">
    <property type="entry name" value="T2SS_GspI_C"/>
</dbReference>
<dbReference type="GO" id="GO:0005886">
    <property type="term" value="C:plasma membrane"/>
    <property type="evidence" value="ECO:0007669"/>
    <property type="project" value="UniProtKB-SubCell"/>
</dbReference>
<keyword evidence="3" id="KW-1003">Cell membrane</keyword>
<evidence type="ECO:0000256" key="5">
    <source>
        <dbReference type="ARBA" id="ARBA00022519"/>
    </source>
</evidence>
<dbReference type="PANTHER" id="PTHR38779">
    <property type="entry name" value="TYPE II SECRETION SYSTEM PROTEIN I-RELATED"/>
    <property type="match status" value="1"/>
</dbReference>
<evidence type="ECO:0000256" key="6">
    <source>
        <dbReference type="ARBA" id="ARBA00022692"/>
    </source>
</evidence>
<comment type="PTM">
    <text evidence="9">Cleaved by prepilin peptidase.</text>
</comment>
<dbReference type="InterPro" id="IPR010052">
    <property type="entry name" value="T2SS_protein-GspI"/>
</dbReference>
<protein>
    <recommendedName>
        <fullName evidence="9">Type II secretion system protein I</fullName>
        <shortName evidence="9">T2SS minor pseudopilin I</shortName>
    </recommendedName>
</protein>
<evidence type="ECO:0000313" key="12">
    <source>
        <dbReference type="Proteomes" id="UP000055136"/>
    </source>
</evidence>
<keyword evidence="4 9" id="KW-0488">Methylation</keyword>
<evidence type="ECO:0000259" key="10">
    <source>
        <dbReference type="Pfam" id="PF02501"/>
    </source>
</evidence>
<name>A0A0S2TGN3_9GAMM</name>
<dbReference type="Pfam" id="PF07963">
    <property type="entry name" value="N_methyl"/>
    <property type="match status" value="1"/>
</dbReference>
<keyword evidence="8" id="KW-0472">Membrane</keyword>
<dbReference type="SUPFAM" id="SSF54523">
    <property type="entry name" value="Pili subunits"/>
    <property type="match status" value="1"/>
</dbReference>
<dbReference type="InterPro" id="IPR012902">
    <property type="entry name" value="N_methyl_site"/>
</dbReference>